<evidence type="ECO:0000256" key="1">
    <source>
        <dbReference type="SAM" id="MobiDB-lite"/>
    </source>
</evidence>
<protein>
    <submittedName>
        <fullName evidence="3">Uncharacterized protein</fullName>
    </submittedName>
</protein>
<feature type="compositionally biased region" description="Basic and acidic residues" evidence="1">
    <location>
        <begin position="1"/>
        <end position="27"/>
    </location>
</feature>
<name>A0A251SCK9_HELAN</name>
<dbReference type="EMBL" id="CM007904">
    <property type="protein sequence ID" value="OTF96587.1"/>
    <property type="molecule type" value="Genomic_DNA"/>
</dbReference>
<dbReference type="InParanoid" id="A0A251SCK9"/>
<evidence type="ECO:0000313" key="2">
    <source>
        <dbReference type="EMBL" id="KAF5755847.1"/>
    </source>
</evidence>
<reference evidence="2" key="3">
    <citation type="submission" date="2020-06" db="EMBL/GenBank/DDBJ databases">
        <title>Helianthus annuus Genome sequencing and assembly Release 2.</title>
        <authorList>
            <person name="Gouzy J."/>
            <person name="Langlade N."/>
            <person name="Munos S."/>
        </authorList>
    </citation>
    <scope>NUCLEOTIDE SEQUENCE</scope>
    <source>
        <tissue evidence="2">Leaves</tissue>
    </source>
</reference>
<dbReference type="Proteomes" id="UP000215914">
    <property type="component" value="Chromosome 15"/>
</dbReference>
<proteinExistence type="predicted"/>
<dbReference type="Gramene" id="mRNA:HanXRQr2_Chr17g0807561">
    <property type="protein sequence ID" value="CDS:HanXRQr2_Chr17g0807561.1"/>
    <property type="gene ID" value="HanXRQr2_Chr17g0807561"/>
</dbReference>
<evidence type="ECO:0000313" key="4">
    <source>
        <dbReference type="Proteomes" id="UP000215914"/>
    </source>
</evidence>
<dbReference type="EMBL" id="MNCJ02000332">
    <property type="protein sequence ID" value="KAF5755847.1"/>
    <property type="molecule type" value="Genomic_DNA"/>
</dbReference>
<dbReference type="AlphaFoldDB" id="A0A251SCK9"/>
<keyword evidence="4" id="KW-1185">Reference proteome</keyword>
<feature type="region of interest" description="Disordered" evidence="1">
    <location>
        <begin position="1"/>
        <end position="33"/>
    </location>
</feature>
<reference evidence="2 4" key="1">
    <citation type="journal article" date="2017" name="Nature">
        <title>The sunflower genome provides insights into oil metabolism, flowering and Asterid evolution.</title>
        <authorList>
            <person name="Badouin H."/>
            <person name="Gouzy J."/>
            <person name="Grassa C.J."/>
            <person name="Murat F."/>
            <person name="Staton S.E."/>
            <person name="Cottret L."/>
            <person name="Lelandais-Briere C."/>
            <person name="Owens G.L."/>
            <person name="Carrere S."/>
            <person name="Mayjonade B."/>
            <person name="Legrand L."/>
            <person name="Gill N."/>
            <person name="Kane N.C."/>
            <person name="Bowers J.E."/>
            <person name="Hubner S."/>
            <person name="Bellec A."/>
            <person name="Berard A."/>
            <person name="Berges H."/>
            <person name="Blanchet N."/>
            <person name="Boniface M.C."/>
            <person name="Brunel D."/>
            <person name="Catrice O."/>
            <person name="Chaidir N."/>
            <person name="Claudel C."/>
            <person name="Donnadieu C."/>
            <person name="Faraut T."/>
            <person name="Fievet G."/>
            <person name="Helmstetter N."/>
            <person name="King M."/>
            <person name="Knapp S.J."/>
            <person name="Lai Z."/>
            <person name="Le Paslier M.C."/>
            <person name="Lippi Y."/>
            <person name="Lorenzon L."/>
            <person name="Mandel J.R."/>
            <person name="Marage G."/>
            <person name="Marchand G."/>
            <person name="Marquand E."/>
            <person name="Bret-Mestries E."/>
            <person name="Morien E."/>
            <person name="Nambeesan S."/>
            <person name="Nguyen T."/>
            <person name="Pegot-Espagnet P."/>
            <person name="Pouilly N."/>
            <person name="Raftis F."/>
            <person name="Sallet E."/>
            <person name="Schiex T."/>
            <person name="Thomas J."/>
            <person name="Vandecasteele C."/>
            <person name="Vares D."/>
            <person name="Vear F."/>
            <person name="Vautrin S."/>
            <person name="Crespi M."/>
            <person name="Mangin B."/>
            <person name="Burke J.M."/>
            <person name="Salse J."/>
            <person name="Munos S."/>
            <person name="Vincourt P."/>
            <person name="Rieseberg L.H."/>
            <person name="Langlade N.B."/>
        </authorList>
    </citation>
    <scope>NUCLEOTIDE SEQUENCE [LARGE SCALE GENOMIC DNA]</scope>
    <source>
        <strain evidence="4">cv. SF193</strain>
        <tissue evidence="2">Leaves</tissue>
    </source>
</reference>
<evidence type="ECO:0000313" key="3">
    <source>
        <dbReference type="EMBL" id="OTF96587.1"/>
    </source>
</evidence>
<reference evidence="3" key="2">
    <citation type="submission" date="2017-02" db="EMBL/GenBank/DDBJ databases">
        <title>Sunflower complete genome.</title>
        <authorList>
            <person name="Langlade N."/>
            <person name="Munos S."/>
        </authorList>
    </citation>
    <scope>NUCLEOTIDE SEQUENCE [LARGE SCALE GENOMIC DNA]</scope>
    <source>
        <tissue evidence="3">Leaves</tissue>
    </source>
</reference>
<accession>A0A251SCK9</accession>
<organism evidence="3 4">
    <name type="scientific">Helianthus annuus</name>
    <name type="common">Common sunflower</name>
    <dbReference type="NCBI Taxonomy" id="4232"/>
    <lineage>
        <taxon>Eukaryota</taxon>
        <taxon>Viridiplantae</taxon>
        <taxon>Streptophyta</taxon>
        <taxon>Embryophyta</taxon>
        <taxon>Tracheophyta</taxon>
        <taxon>Spermatophyta</taxon>
        <taxon>Magnoliopsida</taxon>
        <taxon>eudicotyledons</taxon>
        <taxon>Gunneridae</taxon>
        <taxon>Pentapetalae</taxon>
        <taxon>asterids</taxon>
        <taxon>campanulids</taxon>
        <taxon>Asterales</taxon>
        <taxon>Asteraceae</taxon>
        <taxon>Asteroideae</taxon>
        <taxon>Heliantheae alliance</taxon>
        <taxon>Heliantheae</taxon>
        <taxon>Helianthus</taxon>
    </lineage>
</organism>
<gene>
    <name evidence="3" type="ORF">HannXRQ_Chr15g0495771</name>
    <name evidence="2" type="ORF">HanXRQr2_Chr17g0807561</name>
</gene>
<sequence>MVETGEMKATERRESTRAKGVEQRKPEVPPTGYIGTDVAAVFRFQLTQCHRR</sequence>